<evidence type="ECO:0000313" key="2">
    <source>
        <dbReference type="EMBL" id="KKS20679.1"/>
    </source>
</evidence>
<name>A0A0G0X6K2_UNCKA</name>
<gene>
    <name evidence="2" type="ORF">UU77_C0020G0006</name>
</gene>
<dbReference type="EMBL" id="LCBX01000020">
    <property type="protein sequence ID" value="KKS20679.1"/>
    <property type="molecule type" value="Genomic_DNA"/>
</dbReference>
<proteinExistence type="predicted"/>
<dbReference type="AlphaFoldDB" id="A0A0G0X6K2"/>
<reference evidence="2 3" key="1">
    <citation type="journal article" date="2015" name="Nature">
        <title>rRNA introns, odd ribosomes, and small enigmatic genomes across a large radiation of phyla.</title>
        <authorList>
            <person name="Brown C.T."/>
            <person name="Hug L.A."/>
            <person name="Thomas B.C."/>
            <person name="Sharon I."/>
            <person name="Castelle C.J."/>
            <person name="Singh A."/>
            <person name="Wilkins M.J."/>
            <person name="Williams K.H."/>
            <person name="Banfield J.F."/>
        </authorList>
    </citation>
    <scope>NUCLEOTIDE SEQUENCE [LARGE SCALE GENOMIC DNA]</scope>
</reference>
<sequence>MKNKGIILIISAIILLSLAVFLYNNLDRTKGIPSQQTDQELLGTELESETSSDLSLRGSLFDLVKLGKTLQCTYNGTSEGTTFSGTSYVSGNKMRGDYDIVTGGSETIEGHMIMDGDWVYTWTSQLPQGFKMNVSEIEDIAGEDSSTDNKTLESLGTDYDYNCSAWSEDSSLFEIPQNITFTDFSATLKKFENNQGNLCSACDLIPNDSDKTACKERLNCE</sequence>
<accession>A0A0G0X6K2</accession>
<keyword evidence="1" id="KW-1133">Transmembrane helix</keyword>
<evidence type="ECO:0000256" key="1">
    <source>
        <dbReference type="SAM" id="Phobius"/>
    </source>
</evidence>
<protein>
    <submittedName>
        <fullName evidence="2">Uncharacterized protein</fullName>
    </submittedName>
</protein>
<keyword evidence="1" id="KW-0812">Transmembrane</keyword>
<evidence type="ECO:0000313" key="3">
    <source>
        <dbReference type="Proteomes" id="UP000034507"/>
    </source>
</evidence>
<feature type="transmembrane region" description="Helical" evidence="1">
    <location>
        <begin position="6"/>
        <end position="26"/>
    </location>
</feature>
<keyword evidence="1" id="KW-0472">Membrane</keyword>
<comment type="caution">
    <text evidence="2">The sequence shown here is derived from an EMBL/GenBank/DDBJ whole genome shotgun (WGS) entry which is preliminary data.</text>
</comment>
<organism evidence="2 3">
    <name type="scientific">candidate division WWE3 bacterium GW2011_GWC1_41_7</name>
    <dbReference type="NCBI Taxonomy" id="1619119"/>
    <lineage>
        <taxon>Bacteria</taxon>
        <taxon>Katanobacteria</taxon>
    </lineage>
</organism>
<dbReference type="Proteomes" id="UP000034507">
    <property type="component" value="Unassembled WGS sequence"/>
</dbReference>